<organism evidence="7 8">
    <name type="scientific">Halalkalibacter wakoensis JCM 9140</name>
    <dbReference type="NCBI Taxonomy" id="1236970"/>
    <lineage>
        <taxon>Bacteria</taxon>
        <taxon>Bacillati</taxon>
        <taxon>Bacillota</taxon>
        <taxon>Bacilli</taxon>
        <taxon>Bacillales</taxon>
        <taxon>Bacillaceae</taxon>
        <taxon>Halalkalibacter</taxon>
    </lineage>
</organism>
<name>W4Q8N1_9BACI</name>
<evidence type="ECO:0000256" key="3">
    <source>
        <dbReference type="ARBA" id="ARBA00023002"/>
    </source>
</evidence>
<comment type="similarity">
    <text evidence="4">Belongs to the carotenoid/retinoid oxidoreductase family. CrtN subfamily.</text>
</comment>
<keyword evidence="2 5" id="KW-0125">Carotenoid biosynthesis</keyword>
<keyword evidence="8" id="KW-1185">Reference proteome</keyword>
<dbReference type="InterPro" id="IPR002937">
    <property type="entry name" value="Amino_oxidase"/>
</dbReference>
<reference evidence="7" key="1">
    <citation type="journal article" date="2014" name="Genome Announc.">
        <title>Draft Genome Sequences of Three Alkaliphilic Bacillus Strains, Bacillus wakoensis JCM 9140T, Bacillus akibai JCM 9157T, and Bacillus hemicellulosilyticus JCM 9152T.</title>
        <authorList>
            <person name="Yuki M."/>
            <person name="Oshima K."/>
            <person name="Suda W."/>
            <person name="Oshida Y."/>
            <person name="Kitamura K."/>
            <person name="Iida T."/>
            <person name="Hattori M."/>
            <person name="Ohkuma M."/>
        </authorList>
    </citation>
    <scope>NUCLEOTIDE SEQUENCE [LARGE SCALE GENOMIC DNA]</scope>
    <source>
        <strain evidence="7">JCM 9140</strain>
    </source>
</reference>
<dbReference type="PANTHER" id="PTHR43734">
    <property type="entry name" value="PHYTOENE DESATURASE"/>
    <property type="match status" value="1"/>
</dbReference>
<keyword evidence="3 5" id="KW-0560">Oxidoreductase</keyword>
<evidence type="ECO:0000256" key="5">
    <source>
        <dbReference type="RuleBase" id="RU362075"/>
    </source>
</evidence>
<dbReference type="InterPro" id="IPR014105">
    <property type="entry name" value="Carotenoid/retinoid_OxRdtase"/>
</dbReference>
<dbReference type="SUPFAM" id="SSF51905">
    <property type="entry name" value="FAD/NAD(P)-binding domain"/>
    <property type="match status" value="1"/>
</dbReference>
<dbReference type="OrthoDB" id="9814556at2"/>
<protein>
    <submittedName>
        <fullName evidence="7">Squalene synthase</fullName>
    </submittedName>
</protein>
<dbReference type="Pfam" id="PF01593">
    <property type="entry name" value="Amino_oxidase"/>
    <property type="match status" value="1"/>
</dbReference>
<proteinExistence type="inferred from homology"/>
<evidence type="ECO:0000256" key="2">
    <source>
        <dbReference type="ARBA" id="ARBA00022746"/>
    </source>
</evidence>
<dbReference type="Gene3D" id="3.90.660.50">
    <property type="match status" value="1"/>
</dbReference>
<dbReference type="NCBIfam" id="TIGR02734">
    <property type="entry name" value="crtI_fam"/>
    <property type="match status" value="1"/>
</dbReference>
<gene>
    <name evidence="7" type="ORF">JCM9140_3916</name>
</gene>
<dbReference type="GO" id="GO:0016491">
    <property type="term" value="F:oxidoreductase activity"/>
    <property type="evidence" value="ECO:0007669"/>
    <property type="project" value="UniProtKB-KW"/>
</dbReference>
<accession>W4Q8N1</accession>
<dbReference type="Proteomes" id="UP000018890">
    <property type="component" value="Unassembled WGS sequence"/>
</dbReference>
<dbReference type="RefSeq" id="WP_034749465.1">
    <property type="nucleotide sequence ID" value="NZ_BAUT01000063.1"/>
</dbReference>
<dbReference type="AlphaFoldDB" id="W4Q8N1"/>
<evidence type="ECO:0000313" key="8">
    <source>
        <dbReference type="Proteomes" id="UP000018890"/>
    </source>
</evidence>
<dbReference type="EMBL" id="BAUT01000063">
    <property type="protein sequence ID" value="GAE27759.1"/>
    <property type="molecule type" value="Genomic_DNA"/>
</dbReference>
<evidence type="ECO:0000313" key="7">
    <source>
        <dbReference type="EMBL" id="GAE27759.1"/>
    </source>
</evidence>
<comment type="caution">
    <text evidence="7">The sequence shown here is derived from an EMBL/GenBank/DDBJ whole genome shotgun (WGS) entry which is preliminary data.</text>
</comment>
<dbReference type="PANTHER" id="PTHR43734:SF1">
    <property type="entry name" value="PHYTOENE DESATURASE"/>
    <property type="match status" value="1"/>
</dbReference>
<evidence type="ECO:0000256" key="1">
    <source>
        <dbReference type="ARBA" id="ARBA00004829"/>
    </source>
</evidence>
<sequence length="491" mass="55677">MKNVIVGGGVGGMITALYLNKMGEEVTILEEKSRLGGRLAFVEQEGYKIDEGPTIVLLPHMIKEILSEVDISEDEYELVRVDPLYKLSYPDGSHFMKWSDTNKQLAEISQKYSGEEAGFEQYLTEMHERFNEGKKAFLDKSFVQKREFWTMKNVKTLYKLKAYRTVKQLANDYFTHQRLIEAFSFQTLYIGGAPFQSPALYSLVPFSEHVHGIWYVKGGYASLVELFERKLRERGVEILLNKKVEQIKTRGQISTGVMLEGEHMQADRVIFNGDFPLMNQLVKEKKKEKYIPSSGCLLIYLGLNQVYKEANVHQFLMNDDLEEHMREVFVSKQLPKNPSIYAFHPSIIDPTLAPEGKGVLYLLIPVPAGESVKWDQIDDYVDRLIEKVESRAFPGLRNAIEWKKIRTPADAQVDGLYQGGSFGIAPTLTQSGVFRPQLKPYPYENVYAVGASIHPGGGVPIVMQGAKLLANHIKQTSVRKGGDIELHRSSI</sequence>
<evidence type="ECO:0000259" key="6">
    <source>
        <dbReference type="Pfam" id="PF01593"/>
    </source>
</evidence>
<comment type="pathway">
    <text evidence="1 5">Carotenoid biosynthesis.</text>
</comment>
<dbReference type="InterPro" id="IPR036188">
    <property type="entry name" value="FAD/NAD-bd_sf"/>
</dbReference>
<dbReference type="Gene3D" id="3.50.50.60">
    <property type="entry name" value="FAD/NAD(P)-binding domain"/>
    <property type="match status" value="1"/>
</dbReference>
<dbReference type="STRING" id="1236970.JCM9140_3916"/>
<evidence type="ECO:0000256" key="4">
    <source>
        <dbReference type="ARBA" id="ARBA00038322"/>
    </source>
</evidence>
<feature type="domain" description="Amine oxidase" evidence="6">
    <location>
        <begin position="11"/>
        <end position="468"/>
    </location>
</feature>
<dbReference type="GO" id="GO:0016117">
    <property type="term" value="P:carotenoid biosynthetic process"/>
    <property type="evidence" value="ECO:0007669"/>
    <property type="project" value="UniProtKB-KW"/>
</dbReference>